<dbReference type="InterPro" id="IPR018976">
    <property type="entry name" value="Imelysin-like"/>
</dbReference>
<evidence type="ECO:0000256" key="2">
    <source>
        <dbReference type="ARBA" id="ARBA00022729"/>
    </source>
</evidence>
<dbReference type="InterPro" id="IPR038352">
    <property type="entry name" value="Imelysin_sf"/>
</dbReference>
<dbReference type="PROSITE" id="PS51257">
    <property type="entry name" value="PROKAR_LIPOPROTEIN"/>
    <property type="match status" value="1"/>
</dbReference>
<comment type="caution">
    <text evidence="5">The sequence shown here is derived from an EMBL/GenBank/DDBJ whole genome shotgun (WGS) entry which is preliminary data.</text>
</comment>
<evidence type="ECO:0000256" key="3">
    <source>
        <dbReference type="SAM" id="SignalP"/>
    </source>
</evidence>
<feature type="chain" id="PRO_5046654471" description="Imelysin-like domain-containing protein" evidence="3">
    <location>
        <begin position="23"/>
        <end position="371"/>
    </location>
</feature>
<evidence type="ECO:0000313" key="6">
    <source>
        <dbReference type="Proteomes" id="UP001501175"/>
    </source>
</evidence>
<dbReference type="Gene3D" id="1.20.1420.20">
    <property type="entry name" value="M75 peptidase, HXXE motif"/>
    <property type="match status" value="1"/>
</dbReference>
<organism evidence="5 6">
    <name type="scientific">Nibrella saemangeumensis</name>
    <dbReference type="NCBI Taxonomy" id="1084526"/>
    <lineage>
        <taxon>Bacteria</taxon>
        <taxon>Pseudomonadati</taxon>
        <taxon>Bacteroidota</taxon>
        <taxon>Cytophagia</taxon>
        <taxon>Cytophagales</taxon>
        <taxon>Spirosomataceae</taxon>
        <taxon>Nibrella</taxon>
    </lineage>
</organism>
<dbReference type="InterPro" id="IPR034984">
    <property type="entry name" value="Imelysin-like_IPPA"/>
</dbReference>
<proteinExistence type="predicted"/>
<dbReference type="Pfam" id="PF09375">
    <property type="entry name" value="Peptidase_M75"/>
    <property type="match status" value="1"/>
</dbReference>
<comment type="subcellular location">
    <subcellularLocation>
        <location evidence="1">Cell envelope</location>
    </subcellularLocation>
</comment>
<protein>
    <recommendedName>
        <fullName evidence="4">Imelysin-like domain-containing protein</fullName>
    </recommendedName>
</protein>
<feature type="domain" description="Imelysin-like" evidence="4">
    <location>
        <begin position="50"/>
        <end position="347"/>
    </location>
</feature>
<evidence type="ECO:0000259" key="4">
    <source>
        <dbReference type="Pfam" id="PF09375"/>
    </source>
</evidence>
<reference evidence="6" key="1">
    <citation type="journal article" date="2019" name="Int. J. Syst. Evol. Microbiol.">
        <title>The Global Catalogue of Microorganisms (GCM) 10K type strain sequencing project: providing services to taxonomists for standard genome sequencing and annotation.</title>
        <authorList>
            <consortium name="The Broad Institute Genomics Platform"/>
            <consortium name="The Broad Institute Genome Sequencing Center for Infectious Disease"/>
            <person name="Wu L."/>
            <person name="Ma J."/>
        </authorList>
    </citation>
    <scope>NUCLEOTIDE SEQUENCE [LARGE SCALE GENOMIC DNA]</scope>
    <source>
        <strain evidence="6">JCM 17927</strain>
    </source>
</reference>
<evidence type="ECO:0000313" key="5">
    <source>
        <dbReference type="EMBL" id="GAA4446006.1"/>
    </source>
</evidence>
<dbReference type="Proteomes" id="UP001501175">
    <property type="component" value="Unassembled WGS sequence"/>
</dbReference>
<feature type="signal peptide" evidence="3">
    <location>
        <begin position="1"/>
        <end position="22"/>
    </location>
</feature>
<accession>A0ABP8M7R1</accession>
<dbReference type="EMBL" id="BAABHD010000001">
    <property type="protein sequence ID" value="GAA4446006.1"/>
    <property type="molecule type" value="Genomic_DNA"/>
</dbReference>
<keyword evidence="2 3" id="KW-0732">Signal</keyword>
<dbReference type="CDD" id="cd14659">
    <property type="entry name" value="Imelysin-like_IPPA"/>
    <property type="match status" value="1"/>
</dbReference>
<gene>
    <name evidence="5" type="ORF">GCM10023189_00670</name>
</gene>
<sequence length="371" mass="40140">MRTSLTFSFSLLSIAACIGVMIACSKPGEVDTGQNFDRKAMLQQYADNLIRPAYADLQAKVNVLNTAAATFSGSPTAANLTALQTAWTEAYTAWQFANAYNFGPAGEEGVRKGLIEEVGTFPTSTAKVEATITTNNANFNDFNRDARGLPAVEYLIFSPQGNNTQIVTSFQSASRRNFLTAATADIKKRVDEVVTGWSTYSGNFVNRNGTDAGSATSELYNEFIRSYEAIKNFKIALPLGKRPGQTAAEPTRAEGYYSSQSLTFIKAHLTAIENIWYGRARDGKDGVGFKEYLENVEGGQALVASAEAQLGNVRKALNALPENVPLSQQIQTNPAAVENVLNEFQKLTRFFKSDMSSLLGIAITFASGDGD</sequence>
<evidence type="ECO:0000256" key="1">
    <source>
        <dbReference type="ARBA" id="ARBA00004196"/>
    </source>
</evidence>
<keyword evidence="6" id="KW-1185">Reference proteome</keyword>
<name>A0ABP8M7R1_9BACT</name>